<protein>
    <submittedName>
        <fullName evidence="1">NitT/TauT family transport system substrate-binding protein</fullName>
    </submittedName>
</protein>
<reference evidence="1 2" key="1">
    <citation type="submission" date="2016-10" db="EMBL/GenBank/DDBJ databases">
        <authorList>
            <person name="de Groot N.N."/>
        </authorList>
    </citation>
    <scope>NUCLEOTIDE SEQUENCE [LARGE SCALE GENOMIC DNA]</scope>
    <source>
        <strain evidence="1 2">DSM 18979</strain>
    </source>
</reference>
<dbReference type="Proteomes" id="UP000199568">
    <property type="component" value="Unassembled WGS sequence"/>
</dbReference>
<dbReference type="AlphaFoldDB" id="A0A1I0G8M5"/>
<evidence type="ECO:0000313" key="1">
    <source>
        <dbReference type="EMBL" id="SET67193.1"/>
    </source>
</evidence>
<dbReference type="STRING" id="426128.SAMN05660297_03094"/>
<keyword evidence="2" id="KW-1185">Reference proteome</keyword>
<feature type="non-terminal residue" evidence="1">
    <location>
        <position position="1"/>
    </location>
</feature>
<name>A0A1I0G8M5_9FIRM</name>
<proteinExistence type="predicted"/>
<gene>
    <name evidence="1" type="ORF">SAMN05660297_03094</name>
</gene>
<dbReference type="EMBL" id="FOHU01000019">
    <property type="protein sequence ID" value="SET67193.1"/>
    <property type="molecule type" value="Genomic_DNA"/>
</dbReference>
<evidence type="ECO:0000313" key="2">
    <source>
        <dbReference type="Proteomes" id="UP000199568"/>
    </source>
</evidence>
<organism evidence="1 2">
    <name type="scientific">Natronincola peptidivorans</name>
    <dbReference type="NCBI Taxonomy" id="426128"/>
    <lineage>
        <taxon>Bacteria</taxon>
        <taxon>Bacillati</taxon>
        <taxon>Bacillota</taxon>
        <taxon>Clostridia</taxon>
        <taxon>Peptostreptococcales</taxon>
        <taxon>Natronincolaceae</taxon>
        <taxon>Natronincola</taxon>
    </lineage>
</organism>
<sequence>RYRSIDAWTPNPVLTEEGLDRLQDVMTEAGELSKRVPYDAIVVTEFAEAAMRNIQ</sequence>
<accession>A0A1I0G8M5</accession>